<keyword evidence="3" id="KW-0863">Zinc-finger</keyword>
<dbReference type="InterPro" id="IPR054713">
    <property type="entry name" value="GMIP/FCHO2-like_FCH"/>
</dbReference>
<feature type="domain" description="Rho-GAP" evidence="10">
    <location>
        <begin position="655"/>
        <end position="859"/>
    </location>
</feature>
<feature type="region of interest" description="Disordered" evidence="8">
    <location>
        <begin position="862"/>
        <end position="940"/>
    </location>
</feature>
<protein>
    <submittedName>
        <fullName evidence="12">GEM interacting protein</fullName>
    </submittedName>
</protein>
<dbReference type="PROSITE" id="PS50238">
    <property type="entry name" value="RHOGAP"/>
    <property type="match status" value="1"/>
</dbReference>
<dbReference type="Pfam" id="PF22699">
    <property type="entry name" value="GMIP-like_FCH"/>
    <property type="match status" value="1"/>
</dbReference>
<dbReference type="SUPFAM" id="SSF48350">
    <property type="entry name" value="GTPase activation domain, GAP"/>
    <property type="match status" value="1"/>
</dbReference>
<dbReference type="InterPro" id="IPR001060">
    <property type="entry name" value="FCH_dom"/>
</dbReference>
<dbReference type="GeneID" id="115196117"/>
<evidence type="ECO:0000256" key="8">
    <source>
        <dbReference type="SAM" id="MobiDB-lite"/>
    </source>
</evidence>
<evidence type="ECO:0000256" key="7">
    <source>
        <dbReference type="SAM" id="Coils"/>
    </source>
</evidence>
<evidence type="ECO:0000259" key="10">
    <source>
        <dbReference type="PROSITE" id="PS50238"/>
    </source>
</evidence>
<feature type="compositionally biased region" description="Polar residues" evidence="8">
    <location>
        <begin position="504"/>
        <end position="513"/>
    </location>
</feature>
<keyword evidence="13" id="KW-1185">Reference proteome</keyword>
<dbReference type="CDD" id="cd20816">
    <property type="entry name" value="C1_GMIP-like"/>
    <property type="match status" value="1"/>
</dbReference>
<reference evidence="12" key="1">
    <citation type="submission" date="2021-04" db="EMBL/GenBank/DDBJ databases">
        <authorList>
            <consortium name="Wellcome Sanger Institute Data Sharing"/>
        </authorList>
    </citation>
    <scope>NUCLEOTIDE SEQUENCE [LARGE SCALE GENOMIC DNA]</scope>
</reference>
<feature type="domain" description="Phorbol-ester/DAG-type" evidence="9">
    <location>
        <begin position="599"/>
        <end position="645"/>
    </location>
</feature>
<proteinExistence type="predicted"/>
<keyword evidence="5 6" id="KW-0175">Coiled coil</keyword>
<dbReference type="GO" id="GO:0051056">
    <property type="term" value="P:regulation of small GTPase mediated signal transduction"/>
    <property type="evidence" value="ECO:0007669"/>
    <property type="project" value="UniProtKB-ARBA"/>
</dbReference>
<dbReference type="PROSITE" id="PS50081">
    <property type="entry name" value="ZF_DAG_PE_2"/>
    <property type="match status" value="1"/>
</dbReference>
<dbReference type="Gene3D" id="1.20.1270.60">
    <property type="entry name" value="Arfaptin homology (AH) domain/BAR domain"/>
    <property type="match status" value="1"/>
</dbReference>
<dbReference type="InterPro" id="IPR031160">
    <property type="entry name" value="F_BAR_dom"/>
</dbReference>
<gene>
    <name evidence="12" type="primary">LOC115196117</name>
</gene>
<name>A0A673WQY2_SALTR</name>
<dbReference type="PROSITE" id="PS51741">
    <property type="entry name" value="F_BAR"/>
    <property type="match status" value="1"/>
</dbReference>
<dbReference type="OMA" id="TEYMAFL"/>
<evidence type="ECO:0000256" key="4">
    <source>
        <dbReference type="ARBA" id="ARBA00022833"/>
    </source>
</evidence>
<evidence type="ECO:0000256" key="3">
    <source>
        <dbReference type="ARBA" id="ARBA00022771"/>
    </source>
</evidence>
<feature type="compositionally biased region" description="Acidic residues" evidence="8">
    <location>
        <begin position="1011"/>
        <end position="1024"/>
    </location>
</feature>
<dbReference type="SMART" id="SM00109">
    <property type="entry name" value="C1"/>
    <property type="match status" value="1"/>
</dbReference>
<dbReference type="PROSITE" id="PS00479">
    <property type="entry name" value="ZF_DAG_PE_1"/>
    <property type="match status" value="1"/>
</dbReference>
<dbReference type="KEGG" id="stru:115196117"/>
<evidence type="ECO:0000256" key="2">
    <source>
        <dbReference type="ARBA" id="ARBA00022723"/>
    </source>
</evidence>
<feature type="compositionally biased region" description="Polar residues" evidence="8">
    <location>
        <begin position="528"/>
        <end position="543"/>
    </location>
</feature>
<dbReference type="Proteomes" id="UP000472277">
    <property type="component" value="Chromosome 1"/>
</dbReference>
<dbReference type="PANTHER" id="PTHR15228:SF16">
    <property type="entry name" value="GEM-INTERACTING PROTEIN"/>
    <property type="match status" value="1"/>
</dbReference>
<sequence length="1185" mass="132850">MSLLELNIHLRQRRGVKHTPTEQGENGSHLPGMNTTFIPCQNGSGIRRIKYYDITWTVSRLRTVAECLRQLRLLFEDCCDLGGPNQLNVSMGLQALQQSLQPLMECYPSMGRPPVSYALTILHLSLTDVKVPNKSETKRYSEIFRDFDNFELSLVNSTVEEMFPDPDSQSIAETVSTETTDNTELDHVTCEDVYPPDGDDKDGGLSAQEADLALCRCEGGVELALQYAKMWCRYAKDLLAWMEKRINLEQEFAKNIIKAAETAKPCVAQQDMMPLQYIYTMALEHDVKTSQSTKQTSELLQQRCYQVLASKKNEIDKWRREFKEQWSREQRRMNETVAALKKARQQYLQRSEDLEKTRAVTAKAGDELTAGHKTLDKRRKSRDDAQSKVMEAEMQYRQCVCEAQDHQDKLESLKEKIIVHTRKLICQGDTILKEATVNMFYFQRQQTEPVPLGYHNLELTCRPCEPGEPYLLYVFRKRSQEQPLQTFTFQEFVPQNKSGRRKTSNPSSLQDSFSLPEESLVKRKGYSDSESIGGSLESLTSPAHGNRRLPKAPSTGTMSSDDLDERDIGTVLEGDCVDSTPEGNGTAGKVRTTSRAALTHRLRKMKSKMVKCKQCDNYIVVNGIECEECGVAVHRKCLEVLQHECENRKGVLFGVGFSLLPRDRPDEVPFVVQCCTAEIESRALTLQGVYRISGSKPRIQKLCQVFETQKDQVDLSDLSPHDVTSVLKHFFKELPEPLLTFDLYNDFIWVGKEIQRLSEREATAETPGIVEDLTYNLRDLLGRLPPYRYYTVQHMMRHLHRVSENYEENKMSPSNLGIVFGPTLLRPLVSVDVSMLALLETTYQALLVEFLITHHQHIFDAPPPAPTTPLPDTPPRATCSGGAQKTVAGADPGSQDTPAGGASSRERPRSLETRTIKRDLSEGYISDKSSSNEAVDQLSPEANERAVVAVRGASAEAAALGDLVGGPEPGDSPSVGTQPQSHFSRQPVKYQRQPTPGLRRSAGTTRAGQLGEEEDEEEEDEEEEERRRNQSRSEDSSRSPSPDPGSQRRRSLRLDLSPETTAYHLLSQAGGRSPENQTEREKTRPYEVPQGRLRAGTVVVEPSIAATAVAAGANPTPSTGAQEAWLRSRLATLSQLNMNQSNNSQGWVGESRRQGGEEGLSGPAQRILSGLKLRRSHSGLQQHFV</sequence>
<evidence type="ECO:0000259" key="9">
    <source>
        <dbReference type="PROSITE" id="PS50081"/>
    </source>
</evidence>
<dbReference type="InterPro" id="IPR000198">
    <property type="entry name" value="RhoGAP_dom"/>
</dbReference>
<dbReference type="PANTHER" id="PTHR15228">
    <property type="entry name" value="SPERMATHECAL PHYSIOLOGY VARIANT"/>
    <property type="match status" value="1"/>
</dbReference>
<feature type="compositionally biased region" description="Basic and acidic residues" evidence="8">
    <location>
        <begin position="904"/>
        <end position="921"/>
    </location>
</feature>
<dbReference type="OrthoDB" id="79452at2759"/>
<feature type="coiled-coil region" evidence="7">
    <location>
        <begin position="323"/>
        <end position="357"/>
    </location>
</feature>
<feature type="region of interest" description="Disordered" evidence="8">
    <location>
        <begin position="490"/>
        <end position="563"/>
    </location>
</feature>
<dbReference type="GO" id="GO:0008270">
    <property type="term" value="F:zinc ion binding"/>
    <property type="evidence" value="ECO:0007669"/>
    <property type="project" value="UniProtKB-KW"/>
</dbReference>
<dbReference type="SMART" id="SM00055">
    <property type="entry name" value="FCH"/>
    <property type="match status" value="1"/>
</dbReference>
<feature type="compositionally biased region" description="Polar residues" evidence="8">
    <location>
        <begin position="974"/>
        <end position="984"/>
    </location>
</feature>
<keyword evidence="4" id="KW-0862">Zinc</keyword>
<dbReference type="GO" id="GO:0005886">
    <property type="term" value="C:plasma membrane"/>
    <property type="evidence" value="ECO:0007669"/>
    <property type="project" value="TreeGrafter"/>
</dbReference>
<dbReference type="InterPro" id="IPR008936">
    <property type="entry name" value="Rho_GTPase_activation_prot"/>
</dbReference>
<dbReference type="InterPro" id="IPR051025">
    <property type="entry name" value="RhoGAP"/>
</dbReference>
<evidence type="ECO:0000256" key="6">
    <source>
        <dbReference type="PROSITE-ProRule" id="PRU01077"/>
    </source>
</evidence>
<reference evidence="12" key="2">
    <citation type="submission" date="2025-08" db="UniProtKB">
        <authorList>
            <consortium name="Ensembl"/>
        </authorList>
    </citation>
    <scope>IDENTIFICATION</scope>
</reference>
<feature type="region of interest" description="Disordered" evidence="8">
    <location>
        <begin position="358"/>
        <end position="387"/>
    </location>
</feature>
<keyword evidence="2" id="KW-0479">Metal-binding</keyword>
<dbReference type="AlphaFoldDB" id="A0A673WQY2"/>
<reference evidence="12" key="3">
    <citation type="submission" date="2025-09" db="UniProtKB">
        <authorList>
            <consortium name="Ensembl"/>
        </authorList>
    </citation>
    <scope>IDENTIFICATION</scope>
</reference>
<feature type="region of interest" description="Disordered" evidence="8">
    <location>
        <begin position="14"/>
        <end position="33"/>
    </location>
</feature>
<evidence type="ECO:0000256" key="1">
    <source>
        <dbReference type="ARBA" id="ARBA00022468"/>
    </source>
</evidence>
<dbReference type="InterPro" id="IPR002219">
    <property type="entry name" value="PKC_DAG/PE"/>
</dbReference>
<feature type="compositionally biased region" description="Basic and acidic residues" evidence="8">
    <location>
        <begin position="1025"/>
        <end position="1037"/>
    </location>
</feature>
<dbReference type="Gene3D" id="1.10.555.10">
    <property type="entry name" value="Rho GTPase activation protein"/>
    <property type="match status" value="1"/>
</dbReference>
<dbReference type="InterPro" id="IPR027267">
    <property type="entry name" value="AH/BAR_dom_sf"/>
</dbReference>
<feature type="region of interest" description="Disordered" evidence="8">
    <location>
        <begin position="961"/>
        <end position="1089"/>
    </location>
</feature>
<evidence type="ECO:0000256" key="5">
    <source>
        <dbReference type="ARBA" id="ARBA00023054"/>
    </source>
</evidence>
<keyword evidence="1" id="KW-0343">GTPase activation</keyword>
<feature type="domain" description="F-BAR" evidence="11">
    <location>
        <begin position="208"/>
        <end position="469"/>
    </location>
</feature>
<dbReference type="InParanoid" id="A0A673WQY2"/>
<dbReference type="GO" id="GO:0005096">
    <property type="term" value="F:GTPase activator activity"/>
    <property type="evidence" value="ECO:0007669"/>
    <property type="project" value="UniProtKB-KW"/>
</dbReference>
<dbReference type="GeneTree" id="ENSGT00950000183110"/>
<accession>A0A673WQY2</accession>
<dbReference type="RefSeq" id="XP_029612564.1">
    <property type="nucleotide sequence ID" value="XM_029756704.1"/>
</dbReference>
<dbReference type="Pfam" id="PF00620">
    <property type="entry name" value="RhoGAP"/>
    <property type="match status" value="1"/>
</dbReference>
<dbReference type="SUPFAM" id="SSF57889">
    <property type="entry name" value="Cysteine-rich domain"/>
    <property type="match status" value="1"/>
</dbReference>
<dbReference type="SMART" id="SM00324">
    <property type="entry name" value="RhoGAP"/>
    <property type="match status" value="1"/>
</dbReference>
<evidence type="ECO:0000313" key="12">
    <source>
        <dbReference type="Ensembl" id="ENSSTUP00000010516.1"/>
    </source>
</evidence>
<organism evidence="12 13">
    <name type="scientific">Salmo trutta</name>
    <name type="common">Brown trout</name>
    <dbReference type="NCBI Taxonomy" id="8032"/>
    <lineage>
        <taxon>Eukaryota</taxon>
        <taxon>Metazoa</taxon>
        <taxon>Chordata</taxon>
        <taxon>Craniata</taxon>
        <taxon>Vertebrata</taxon>
        <taxon>Euteleostomi</taxon>
        <taxon>Actinopterygii</taxon>
        <taxon>Neopterygii</taxon>
        <taxon>Teleostei</taxon>
        <taxon>Protacanthopterygii</taxon>
        <taxon>Salmoniformes</taxon>
        <taxon>Salmonidae</taxon>
        <taxon>Salmoninae</taxon>
        <taxon>Salmo</taxon>
    </lineage>
</organism>
<evidence type="ECO:0000259" key="11">
    <source>
        <dbReference type="PROSITE" id="PS51741"/>
    </source>
</evidence>
<dbReference type="SUPFAM" id="SSF103657">
    <property type="entry name" value="BAR/IMD domain-like"/>
    <property type="match status" value="1"/>
</dbReference>
<feature type="compositionally biased region" description="Pro residues" evidence="8">
    <location>
        <begin position="862"/>
        <end position="874"/>
    </location>
</feature>
<dbReference type="GO" id="GO:0007165">
    <property type="term" value="P:signal transduction"/>
    <property type="evidence" value="ECO:0007669"/>
    <property type="project" value="InterPro"/>
</dbReference>
<feature type="coiled-coil region" evidence="7">
    <location>
        <begin position="396"/>
        <end position="423"/>
    </location>
</feature>
<feature type="region of interest" description="Disordered" evidence="8">
    <location>
        <begin position="1140"/>
        <end position="1163"/>
    </location>
</feature>
<evidence type="ECO:0000313" key="13">
    <source>
        <dbReference type="Proteomes" id="UP000472277"/>
    </source>
</evidence>
<dbReference type="InterPro" id="IPR046349">
    <property type="entry name" value="C1-like_sf"/>
</dbReference>
<feature type="compositionally biased region" description="Basic and acidic residues" evidence="8">
    <location>
        <begin position="358"/>
        <end position="374"/>
    </location>
</feature>
<dbReference type="Ensembl" id="ENSSTUT00000011188.1">
    <property type="protein sequence ID" value="ENSSTUP00000010516.1"/>
    <property type="gene ID" value="ENSSTUG00000005074.1"/>
</dbReference>